<organism evidence="17 18">
    <name type="scientific">Nepenthes gracilis</name>
    <name type="common">Slender pitcher plant</name>
    <dbReference type="NCBI Taxonomy" id="150966"/>
    <lineage>
        <taxon>Eukaryota</taxon>
        <taxon>Viridiplantae</taxon>
        <taxon>Streptophyta</taxon>
        <taxon>Embryophyta</taxon>
        <taxon>Tracheophyta</taxon>
        <taxon>Spermatophyta</taxon>
        <taxon>Magnoliopsida</taxon>
        <taxon>eudicotyledons</taxon>
        <taxon>Gunneridae</taxon>
        <taxon>Pentapetalae</taxon>
        <taxon>Caryophyllales</taxon>
        <taxon>Nepenthaceae</taxon>
        <taxon>Nepenthes</taxon>
    </lineage>
</organism>
<dbReference type="Pfam" id="PF01429">
    <property type="entry name" value="MBD"/>
    <property type="match status" value="1"/>
</dbReference>
<feature type="region of interest" description="Disordered" evidence="13">
    <location>
        <begin position="1912"/>
        <end position="1934"/>
    </location>
</feature>
<dbReference type="GO" id="GO:0008270">
    <property type="term" value="F:zinc ion binding"/>
    <property type="evidence" value="ECO:0007669"/>
    <property type="project" value="UniProtKB-KW"/>
</dbReference>
<dbReference type="PANTHER" id="PTHR47162:SF10">
    <property type="entry name" value="METHYL-CPG-BINDING DOMAIN-CONTAINING PROTEIN 9 ISOFORM X1"/>
    <property type="match status" value="1"/>
</dbReference>
<feature type="region of interest" description="Disordered" evidence="13">
    <location>
        <begin position="1"/>
        <end position="64"/>
    </location>
</feature>
<dbReference type="GO" id="GO:0005634">
    <property type="term" value="C:nucleus"/>
    <property type="evidence" value="ECO:0007669"/>
    <property type="project" value="UniProtKB-SubCell"/>
</dbReference>
<dbReference type="PROSITE" id="PS50014">
    <property type="entry name" value="BROMODOMAIN_2"/>
    <property type="match status" value="1"/>
</dbReference>
<keyword evidence="3" id="KW-0479">Metal-binding</keyword>
<reference evidence="17" key="1">
    <citation type="submission" date="2023-05" db="EMBL/GenBank/DDBJ databases">
        <title>Nepenthes gracilis genome sequencing.</title>
        <authorList>
            <person name="Fukushima K."/>
        </authorList>
    </citation>
    <scope>NUCLEOTIDE SEQUENCE</scope>
    <source>
        <strain evidence="17">SING2019-196</strain>
    </source>
</reference>
<feature type="compositionally biased region" description="Basic and acidic residues" evidence="13">
    <location>
        <begin position="1"/>
        <end position="10"/>
    </location>
</feature>
<dbReference type="Pfam" id="PF15612">
    <property type="entry name" value="WHIM1"/>
    <property type="match status" value="1"/>
</dbReference>
<accession>A0AAD3P400</accession>
<feature type="region of interest" description="Disordered" evidence="13">
    <location>
        <begin position="1599"/>
        <end position="1618"/>
    </location>
</feature>
<evidence type="ECO:0000256" key="11">
    <source>
        <dbReference type="PROSITE-ProRule" id="PRU00035"/>
    </source>
</evidence>
<feature type="region of interest" description="Disordered" evidence="13">
    <location>
        <begin position="2235"/>
        <end position="2277"/>
    </location>
</feature>
<feature type="compositionally biased region" description="Polar residues" evidence="13">
    <location>
        <begin position="1532"/>
        <end position="1549"/>
    </location>
</feature>
<gene>
    <name evidence="17" type="ORF">Nepgr_001178</name>
</gene>
<evidence type="ECO:0000256" key="8">
    <source>
        <dbReference type="ARBA" id="ARBA00023125"/>
    </source>
</evidence>
<evidence type="ECO:0000259" key="14">
    <source>
        <dbReference type="PROSITE" id="PS50014"/>
    </source>
</evidence>
<dbReference type="Gene3D" id="3.30.40.10">
    <property type="entry name" value="Zinc/RING finger domain, C3HC4 (zinc finger)"/>
    <property type="match status" value="2"/>
</dbReference>
<evidence type="ECO:0000256" key="1">
    <source>
        <dbReference type="ARBA" id="ARBA00004123"/>
    </source>
</evidence>
<comment type="similarity">
    <text evidence="2">Belongs to the WAL family.</text>
</comment>
<dbReference type="InterPro" id="IPR013083">
    <property type="entry name" value="Znf_RING/FYVE/PHD"/>
</dbReference>
<dbReference type="GO" id="GO:0003677">
    <property type="term" value="F:DNA binding"/>
    <property type="evidence" value="ECO:0007669"/>
    <property type="project" value="UniProtKB-KW"/>
</dbReference>
<dbReference type="SUPFAM" id="SSF47370">
    <property type="entry name" value="Bromodomain"/>
    <property type="match status" value="1"/>
</dbReference>
<dbReference type="Proteomes" id="UP001279734">
    <property type="component" value="Unassembled WGS sequence"/>
</dbReference>
<feature type="domain" description="MBD" evidence="16">
    <location>
        <begin position="269"/>
        <end position="341"/>
    </location>
</feature>
<feature type="domain" description="PHD-type" evidence="15">
    <location>
        <begin position="1295"/>
        <end position="1345"/>
    </location>
</feature>
<dbReference type="CDD" id="cd15519">
    <property type="entry name" value="PHD1_Lid2p_like"/>
    <property type="match status" value="1"/>
</dbReference>
<dbReference type="Gene3D" id="3.30.160.360">
    <property type="match status" value="1"/>
</dbReference>
<dbReference type="PROSITE" id="PS50982">
    <property type="entry name" value="MBD"/>
    <property type="match status" value="1"/>
</dbReference>
<dbReference type="SUPFAM" id="SSF54171">
    <property type="entry name" value="DNA-binding domain"/>
    <property type="match status" value="1"/>
</dbReference>
<evidence type="ECO:0000256" key="12">
    <source>
        <dbReference type="PROSITE-ProRule" id="PRU00146"/>
    </source>
</evidence>
<dbReference type="SMART" id="SM00249">
    <property type="entry name" value="PHD"/>
    <property type="match status" value="2"/>
</dbReference>
<dbReference type="InterPro" id="IPR019787">
    <property type="entry name" value="Znf_PHD-finger"/>
</dbReference>
<feature type="region of interest" description="Disordered" evidence="13">
    <location>
        <begin position="1530"/>
        <end position="1582"/>
    </location>
</feature>
<keyword evidence="7 11" id="KW-0103">Bromodomain</keyword>
<comment type="caution">
    <text evidence="17">The sequence shown here is derived from an EMBL/GenBank/DDBJ whole genome shotgun (WGS) entry which is preliminary data.</text>
</comment>
<dbReference type="PANTHER" id="PTHR47162">
    <property type="entry name" value="OS02G0192300 PROTEIN"/>
    <property type="match status" value="1"/>
</dbReference>
<keyword evidence="5" id="KW-0862">Zinc</keyword>
<dbReference type="GO" id="GO:0000785">
    <property type="term" value="C:chromatin"/>
    <property type="evidence" value="ECO:0007669"/>
    <property type="project" value="UniProtKB-ARBA"/>
</dbReference>
<evidence type="ECO:0000256" key="2">
    <source>
        <dbReference type="ARBA" id="ARBA00007444"/>
    </source>
</evidence>
<evidence type="ECO:0000259" key="15">
    <source>
        <dbReference type="PROSITE" id="PS50016"/>
    </source>
</evidence>
<evidence type="ECO:0000313" key="18">
    <source>
        <dbReference type="Proteomes" id="UP001279734"/>
    </source>
</evidence>
<evidence type="ECO:0000313" key="17">
    <source>
        <dbReference type="EMBL" id="GMG99338.1"/>
    </source>
</evidence>
<keyword evidence="10" id="KW-0539">Nucleus</keyword>
<evidence type="ECO:0000256" key="3">
    <source>
        <dbReference type="ARBA" id="ARBA00022723"/>
    </source>
</evidence>
<keyword evidence="9" id="KW-0804">Transcription</keyword>
<keyword evidence="6" id="KW-0805">Transcription regulation</keyword>
<dbReference type="InterPro" id="IPR001965">
    <property type="entry name" value="Znf_PHD"/>
</dbReference>
<feature type="domain" description="PHD-type" evidence="15">
    <location>
        <begin position="69"/>
        <end position="120"/>
    </location>
</feature>
<dbReference type="CDD" id="cd15489">
    <property type="entry name" value="PHD_SF"/>
    <property type="match status" value="1"/>
</dbReference>
<dbReference type="InterPro" id="IPR016177">
    <property type="entry name" value="DNA-bd_dom_sf"/>
</dbReference>
<dbReference type="InterPro" id="IPR003888">
    <property type="entry name" value="FYrich_N"/>
</dbReference>
<evidence type="ECO:0000256" key="9">
    <source>
        <dbReference type="ARBA" id="ARBA00023163"/>
    </source>
</evidence>
<dbReference type="Gene3D" id="1.20.920.10">
    <property type="entry name" value="Bromodomain-like"/>
    <property type="match status" value="1"/>
</dbReference>
<dbReference type="InterPro" id="IPR001487">
    <property type="entry name" value="Bromodomain"/>
</dbReference>
<feature type="compositionally biased region" description="Basic residues" evidence="13">
    <location>
        <begin position="2261"/>
        <end position="2271"/>
    </location>
</feature>
<dbReference type="EMBL" id="BSYO01000001">
    <property type="protein sequence ID" value="GMG99338.1"/>
    <property type="molecule type" value="Genomic_DNA"/>
</dbReference>
<dbReference type="InterPro" id="IPR019786">
    <property type="entry name" value="Zinc_finger_PHD-type_CS"/>
</dbReference>
<keyword evidence="4 12" id="KW-0863">Zinc-finger</keyword>
<dbReference type="InterPro" id="IPR001739">
    <property type="entry name" value="Methyl_CpG_DNA-bd"/>
</dbReference>
<evidence type="ECO:0000256" key="6">
    <source>
        <dbReference type="ARBA" id="ARBA00023015"/>
    </source>
</evidence>
<evidence type="ECO:0008006" key="19">
    <source>
        <dbReference type="Google" id="ProtNLM"/>
    </source>
</evidence>
<comment type="subcellular location">
    <subcellularLocation>
        <location evidence="1">Nucleus</location>
    </subcellularLocation>
</comment>
<sequence>MELTESDCKPPNRSILTIDLNETPSSSETLPSPSSASPLSPTSMVRSFHDNHPPAEGPPADIPGEGWASSSCGACGRPEVRGHVVVCDGCERGFHFGCAGMRGRQAALLEEWVCGECLSGGVGSRRWPLGRKRGGGVRLLDMNLSPPSDGDGGEGAGDGEGSDELLMARDPRKRTLGANTFGGYPIGGPLSHPNTLCSRNGFGFQNTSAALRHTVRLDLEDIFPCGQSISRSLEDIKFSFYPGGLRSRSNTTNKFPPWDPKQIFLESLREFITERHGVLEEGWRVEFKQSKSSCELCAVYYAPDGKIFETMSDVACYLGLVSNGISVEPDLRSADGSTSLQKGLHAKKRRKLSRLLMANGFAENKGHMMTDSLEGLSSNARSAEFSMSKIGKNLVVTEAGKEDAGSVFQQFNDGLPIQYEDFFVLSLGKIDARPSYHNVSQIWPIGYRSCWHDKITGSIFLCDVIDDGDIGPLFKVRRFSCSSLPIPYGSTIFYRKSVGQLDCQKEKQSNDLTCPNMTYDGDCSIEMIFSDPCLPLDDVVLSWLGSSSNEACDEANPHQSPQNILYDNSPVGDKIGEFSVDGHSSSSVWRILSRTLIDACRQIYKQSGFLKFFCKHVENDGSSFYYDIAAENNGDTFSSLNKFCSLLGSINIPSVTRTDHEFESAAEVLENWIKLDRFGLDVEFVQEIIEHLPAVNGCSQYESLKSRDRCSTLPMVGNGLLLADGKNKLEAKQDMALSDGCKRGLTGMIENPAKDDRAPLPGKLLGSKLPPHLAGDVFQVWGLLWRFHEILGLEVAIPFDELEAELISPWYESTCGHERYERDQEDQFIISHGSGDLSAQASSSSSEFDRHNEFSHDFIEMENAAMREEACVRLASSTYTGCTGVVLRKAQISLLNVLVSELQLKVAALVDPTLDCGESKPRRGRRRDVASSSITRRSRLNMLPINEITWPELARRYVLAVSCMDGNLDSAEVTIRESGKILRCLQGDGGVLCGSLSGVAGIEADALFLAEALKRIYGSLNSDNDFLTIEEDEPDSTPASGRMGISDGCIPDWAQALEPVKKLPTNVGTRIRKCVYEALEKGPPEWAKTILEHSISKEVYKGNASGPTKKAVLSVLAELQSEGLHPKPSGERRKKTVLSISDIIMRKCRIVLRQATAADDDKVFCNLLGRNLNSSENDDEGLLGSPAMVPRPLDFRTVDFRLAVGSYGGSHEAFLEDVRELWSNVHTAHADEPDLVHLAKTLSQNFESLYEKEVVSTVRKLKDYLELDHVSAEARREIGDLLVSTSKIPKAPWDEGVCKVCGIDKDDDSVLLCDTCDAEYHTYCLNPPLARIPEGNWYCPSCVPGAIEGALKGHLVLGQRRGKKYHGEGIRSYLEELAYLAATMAEKEYWEFSVDERTLLLKVLCDELLTSVLVRQHLEQCAEMSTDLQQKLRSLCSEVKTLKVREDILITKAAKVGPSNLNTGGEASTEEEQFAVASNRSFGTGPKPALNSKSMHVGSISDDWLPAEGVQDEALAPGDLKRRLETDHLEKNSTSNGQVPMSANTSSQPVDADTVGDDHGASCGNHTYEKPQKRLKSLQTQESQLPSFASQEINNIDSETSSQVKMHEAKGSDVSSRTSEPLTGLVLLSEHGSIQVAECSPPLASNESHSFNLELNAVRKDLSSLQQSIADVESQVLKSSVRMEFLGSDSSGRLYWILAKPGERPWVIADSTIALLRKRQILDRSITVGNHSVLTNLAPSGTKGDLNLEGSNVPCPFIYKGDFSTITCSQWVSYQSDCEILELIQWLKDNDTKERELKDSITQWQKLRFQDSFQTGKQCQGEPLSQSRSTKNTDSLNCLLTKASAVLEKKYGPCLPVDMVDNLKKQWKSARLINDEKMHRCKCLEPIWPSRPHCLSCHRSYLTAAELDKHNDGRCSSATAASERTKKTDESSGGWALTKPETRCAVWSGETYMVEASKNAGSDLSSSLIKFQNEGLTSPYRFEDIRTKFVTNDSIKELMQGIGLIATDGVPSFLPSVPTYLDDPTTMLVILQDDVSNNQSKYSEKPVSLQGDDFATKPCIGSGSDNSTGRFAMKMLQDNLKADCSSLESQGLRDKKSLLNSCASSTEIDYCCTVPEASLRPLVGRAAQILRQLKICLLDMEAALPEEALRPSKVDSERRCAWRAFVKAATTIFEMIQSTIVLEDMMKMEYLRNEWWYWSSLSAAAKTSTLSALALRIYSMDNAIVYEKMPPNQNLTDSMKNNCDVDKHSLPTIDSSEKSKLGRRGVNKKRKDKDTNG</sequence>
<dbReference type="Pfam" id="PF00628">
    <property type="entry name" value="PHD"/>
    <property type="match status" value="2"/>
</dbReference>
<evidence type="ECO:0000259" key="16">
    <source>
        <dbReference type="PROSITE" id="PS50982"/>
    </source>
</evidence>
<dbReference type="InterPro" id="IPR011011">
    <property type="entry name" value="Znf_FYVE_PHD"/>
</dbReference>
<keyword evidence="18" id="KW-1185">Reference proteome</keyword>
<dbReference type="InterPro" id="IPR028942">
    <property type="entry name" value="WHIM1_dom"/>
</dbReference>
<evidence type="ECO:0000256" key="13">
    <source>
        <dbReference type="SAM" id="MobiDB-lite"/>
    </source>
</evidence>
<evidence type="ECO:0000256" key="7">
    <source>
        <dbReference type="ARBA" id="ARBA00023117"/>
    </source>
</evidence>
<feature type="compositionally biased region" description="Low complexity" evidence="13">
    <location>
        <begin position="22"/>
        <end position="43"/>
    </location>
</feature>
<evidence type="ECO:0000256" key="4">
    <source>
        <dbReference type="ARBA" id="ARBA00022771"/>
    </source>
</evidence>
<dbReference type="Gene3D" id="3.30.890.10">
    <property type="entry name" value="Methyl-cpg-binding Protein 2, Chain A"/>
    <property type="match status" value="1"/>
</dbReference>
<proteinExistence type="inferred from homology"/>
<evidence type="ECO:0000256" key="10">
    <source>
        <dbReference type="ARBA" id="ARBA00023242"/>
    </source>
</evidence>
<dbReference type="PROSITE" id="PS50016">
    <property type="entry name" value="ZF_PHD_2"/>
    <property type="match status" value="2"/>
</dbReference>
<feature type="compositionally biased region" description="Basic and acidic residues" evidence="13">
    <location>
        <begin position="2243"/>
        <end position="2260"/>
    </location>
</feature>
<keyword evidence="8" id="KW-0238">DNA-binding</keyword>
<dbReference type="SUPFAM" id="SSF57903">
    <property type="entry name" value="FYVE/PHD zinc finger"/>
    <property type="match status" value="2"/>
</dbReference>
<name>A0AAD3P400_NEPGR</name>
<evidence type="ECO:0000256" key="5">
    <source>
        <dbReference type="ARBA" id="ARBA00022833"/>
    </source>
</evidence>
<dbReference type="PROSITE" id="PS51542">
    <property type="entry name" value="FYRN"/>
    <property type="match status" value="1"/>
</dbReference>
<feature type="domain" description="Bromo" evidence="14">
    <location>
        <begin position="1188"/>
        <end position="1236"/>
    </location>
</feature>
<dbReference type="InterPro" id="IPR036427">
    <property type="entry name" value="Bromodomain-like_sf"/>
</dbReference>
<dbReference type="PROSITE" id="PS01359">
    <property type="entry name" value="ZF_PHD_1"/>
    <property type="match status" value="2"/>
</dbReference>
<protein>
    <recommendedName>
        <fullName evidence="19">Methyl-CpG-binding domain-containing protein 9</fullName>
    </recommendedName>
</protein>
<feature type="region of interest" description="Disordered" evidence="13">
    <location>
        <begin position="141"/>
        <end position="164"/>
    </location>
</feature>